<dbReference type="AlphaFoldDB" id="A0A5K3FYA8"/>
<protein>
    <submittedName>
        <fullName evidence="1">Late embryogenesis abundant protein</fullName>
    </submittedName>
</protein>
<dbReference type="WBParaSite" id="MCU_012674-RA">
    <property type="protein sequence ID" value="MCU_012674-RA"/>
    <property type="gene ID" value="MCU_012674"/>
</dbReference>
<evidence type="ECO:0000313" key="1">
    <source>
        <dbReference type="WBParaSite" id="MCU_012674-RA"/>
    </source>
</evidence>
<proteinExistence type="predicted"/>
<organism evidence="1">
    <name type="scientific">Mesocestoides corti</name>
    <name type="common">Flatworm</name>
    <dbReference type="NCBI Taxonomy" id="53468"/>
    <lineage>
        <taxon>Eukaryota</taxon>
        <taxon>Metazoa</taxon>
        <taxon>Spiralia</taxon>
        <taxon>Lophotrochozoa</taxon>
        <taxon>Platyhelminthes</taxon>
        <taxon>Cestoda</taxon>
        <taxon>Eucestoda</taxon>
        <taxon>Cyclophyllidea</taxon>
        <taxon>Mesocestoididae</taxon>
        <taxon>Mesocestoides</taxon>
    </lineage>
</organism>
<accession>A0A5K3FYA8</accession>
<name>A0A5K3FYA8_MESCO</name>
<sequence>MDFTMPHVRLLGEVRVSKIGGVSRACTTTTKKTASEAIPSYVFNACFNVTDVAIDLPKQCLSISIGLARFDVSLQISESSNIAPRLTVSIPVWKDINVKGPRLKSTLVQTAVKSRTAVQLTLQSAANAALQTIKFADLLKWAGL</sequence>
<reference evidence="1" key="1">
    <citation type="submission" date="2019-11" db="UniProtKB">
        <authorList>
            <consortium name="WormBaseParasite"/>
        </authorList>
    </citation>
    <scope>IDENTIFICATION</scope>
</reference>